<dbReference type="GO" id="GO:0046656">
    <property type="term" value="P:folic acid biosynthetic process"/>
    <property type="evidence" value="ECO:0007669"/>
    <property type="project" value="UniProtKB-KW"/>
</dbReference>
<dbReference type="GO" id="GO:0046654">
    <property type="term" value="P:tetrahydrofolate biosynthetic process"/>
    <property type="evidence" value="ECO:0007669"/>
    <property type="project" value="UniProtKB-UniPathway"/>
</dbReference>
<comment type="pathway">
    <text evidence="3 9">Cofactor biosynthesis; tetrahydrofolate biosynthesis; 7,8-dihydrofolate from 2-amino-4-hydroxy-6-hydroxymethyl-7,8-dihydropteridine diphosphate and 4-aminobenzoate: step 1/2.</text>
</comment>
<comment type="catalytic activity">
    <reaction evidence="1">
        <text>(7,8-dihydropterin-6-yl)methyl diphosphate + 4-aminobenzoate = 7,8-dihydropteroate + diphosphate</text>
        <dbReference type="Rhea" id="RHEA:19949"/>
        <dbReference type="ChEBI" id="CHEBI:17836"/>
        <dbReference type="ChEBI" id="CHEBI:17839"/>
        <dbReference type="ChEBI" id="CHEBI:33019"/>
        <dbReference type="ChEBI" id="CHEBI:72950"/>
        <dbReference type="EC" id="2.5.1.15"/>
    </reaction>
</comment>
<keyword evidence="8 9" id="KW-0289">Folate biosynthesis</keyword>
<dbReference type="EMBL" id="CP027845">
    <property type="protein sequence ID" value="AVP88071.1"/>
    <property type="molecule type" value="Genomic_DNA"/>
</dbReference>
<evidence type="ECO:0000256" key="9">
    <source>
        <dbReference type="RuleBase" id="RU361205"/>
    </source>
</evidence>
<dbReference type="GO" id="GO:0046872">
    <property type="term" value="F:metal ion binding"/>
    <property type="evidence" value="ECO:0007669"/>
    <property type="project" value="UniProtKB-KW"/>
</dbReference>
<protein>
    <recommendedName>
        <fullName evidence="4 9">Dihydropteroate synthase</fullName>
        <shortName evidence="9">DHPS</shortName>
        <ecNumber evidence="4 9">2.5.1.15</ecNumber>
    </recommendedName>
    <alternativeName>
        <fullName evidence="9">Dihydropteroate pyrophosphorylase</fullName>
    </alternativeName>
</protein>
<comment type="function">
    <text evidence="9">Catalyzes the condensation of para-aminobenzoate (pABA) with 6-hydroxymethyl-7,8-dihydropterin diphosphate (DHPt-PP) to form 7,8-dihydropteroate (H2Pte), the immediate precursor of folate derivatives.</text>
</comment>
<evidence type="ECO:0000313" key="11">
    <source>
        <dbReference type="EMBL" id="AVP88071.1"/>
    </source>
</evidence>
<dbReference type="PROSITE" id="PS00793">
    <property type="entry name" value="DHPS_2"/>
    <property type="match status" value="1"/>
</dbReference>
<name>A0A2P1P9X3_9RICK</name>
<keyword evidence="12" id="KW-1185">Reference proteome</keyword>
<dbReference type="Pfam" id="PF00809">
    <property type="entry name" value="Pterin_bind"/>
    <property type="match status" value="1"/>
</dbReference>
<dbReference type="InterPro" id="IPR011005">
    <property type="entry name" value="Dihydropteroate_synth-like_sf"/>
</dbReference>
<reference evidence="11 12" key="1">
    <citation type="submission" date="2018-03" db="EMBL/GenBank/DDBJ databases">
        <title>A gene transfer event suggests a long-term partnership between eustigmatophyte algae and a novel lineage of endosymbiotic bacteria.</title>
        <authorList>
            <person name="Yurchenko T."/>
            <person name="Sevcikova T."/>
            <person name="Pribyl P."/>
            <person name="El Karkouri K."/>
            <person name="Klimes V."/>
            <person name="Amaral R."/>
            <person name="Zbrankova V."/>
            <person name="Kim E."/>
            <person name="Raoult D."/>
            <person name="Santos L.M.A."/>
            <person name="Elias M."/>
        </authorList>
    </citation>
    <scope>NUCLEOTIDE SEQUENCE [LARGE SCALE GENOMIC DNA]</scope>
    <source>
        <strain evidence="11">CCALA 838</strain>
    </source>
</reference>
<dbReference type="EC" id="2.5.1.15" evidence="4 9"/>
<evidence type="ECO:0000313" key="12">
    <source>
        <dbReference type="Proteomes" id="UP000241762"/>
    </source>
</evidence>
<dbReference type="CDD" id="cd00739">
    <property type="entry name" value="DHPS"/>
    <property type="match status" value="1"/>
</dbReference>
<evidence type="ECO:0000256" key="1">
    <source>
        <dbReference type="ARBA" id="ARBA00000012"/>
    </source>
</evidence>
<dbReference type="OrthoDB" id="7161719at2"/>
<accession>A0A2P1P9X3</accession>
<dbReference type="Gene3D" id="3.20.20.20">
    <property type="entry name" value="Dihydropteroate synthase-like"/>
    <property type="match status" value="1"/>
</dbReference>
<evidence type="ECO:0000256" key="5">
    <source>
        <dbReference type="ARBA" id="ARBA00022679"/>
    </source>
</evidence>
<evidence type="ECO:0000256" key="6">
    <source>
        <dbReference type="ARBA" id="ARBA00022723"/>
    </source>
</evidence>
<dbReference type="RefSeq" id="WP_106874888.1">
    <property type="nucleotide sequence ID" value="NZ_CP027845.1"/>
</dbReference>
<comment type="cofactor">
    <cofactor evidence="2 9">
        <name>Mg(2+)</name>
        <dbReference type="ChEBI" id="CHEBI:18420"/>
    </cofactor>
</comment>
<dbReference type="AlphaFoldDB" id="A0A2P1P9X3"/>
<dbReference type="InterPro" id="IPR000489">
    <property type="entry name" value="Pterin-binding_dom"/>
</dbReference>
<dbReference type="GO" id="GO:0004156">
    <property type="term" value="F:dihydropteroate synthase activity"/>
    <property type="evidence" value="ECO:0007669"/>
    <property type="project" value="UniProtKB-EC"/>
</dbReference>
<gene>
    <name evidence="11" type="ORF">phytr_11460</name>
</gene>
<evidence type="ECO:0000256" key="3">
    <source>
        <dbReference type="ARBA" id="ARBA00004763"/>
    </source>
</evidence>
<keyword evidence="7 9" id="KW-0460">Magnesium</keyword>
<dbReference type="PROSITE" id="PS50972">
    <property type="entry name" value="PTERIN_BINDING"/>
    <property type="match status" value="1"/>
</dbReference>
<proteinExistence type="inferred from homology"/>
<keyword evidence="5 9" id="KW-0808">Transferase</keyword>
<dbReference type="PROSITE" id="PS00792">
    <property type="entry name" value="DHPS_1"/>
    <property type="match status" value="1"/>
</dbReference>
<organism evidence="11 12">
    <name type="scientific">Candidatus Phycorickettsia trachydisci</name>
    <dbReference type="NCBI Taxonomy" id="2115978"/>
    <lineage>
        <taxon>Bacteria</taxon>
        <taxon>Pseudomonadati</taxon>
        <taxon>Pseudomonadota</taxon>
        <taxon>Alphaproteobacteria</taxon>
        <taxon>Rickettsiales</taxon>
        <taxon>Rickettsiaceae</taxon>
        <taxon>Candidatus Phycorickettsia</taxon>
    </lineage>
</organism>
<dbReference type="Proteomes" id="UP000241762">
    <property type="component" value="Chromosome"/>
</dbReference>
<evidence type="ECO:0000256" key="4">
    <source>
        <dbReference type="ARBA" id="ARBA00012458"/>
    </source>
</evidence>
<dbReference type="GO" id="GO:0005829">
    <property type="term" value="C:cytosol"/>
    <property type="evidence" value="ECO:0007669"/>
    <property type="project" value="TreeGrafter"/>
</dbReference>
<keyword evidence="6 9" id="KW-0479">Metal-binding</keyword>
<evidence type="ECO:0000259" key="10">
    <source>
        <dbReference type="PROSITE" id="PS50972"/>
    </source>
</evidence>
<evidence type="ECO:0000256" key="8">
    <source>
        <dbReference type="ARBA" id="ARBA00022909"/>
    </source>
</evidence>
<feature type="domain" description="Pterin-binding" evidence="10">
    <location>
        <begin position="3"/>
        <end position="248"/>
    </location>
</feature>
<dbReference type="KEGG" id="ptc:phytr_11460"/>
<dbReference type="UniPathway" id="UPA00077">
    <property type="reaction ID" value="UER00156"/>
</dbReference>
<evidence type="ECO:0000256" key="7">
    <source>
        <dbReference type="ARBA" id="ARBA00022842"/>
    </source>
</evidence>
<dbReference type="PANTHER" id="PTHR20941">
    <property type="entry name" value="FOLATE SYNTHESIS PROTEINS"/>
    <property type="match status" value="1"/>
</dbReference>
<evidence type="ECO:0000256" key="2">
    <source>
        <dbReference type="ARBA" id="ARBA00001946"/>
    </source>
</evidence>
<sequence>MKPKIWGIINITPDSFSDGGKYFSLENALRHAQDLIDSGADVIDIGGESTRPGANVLGFEEEWSRIKDILPLIKEIKKDVIISLDTTKGEIIKRAINYIDIINDVSGFSDPIMLDIVKNSGLPAVLIHNLGVPADPSKTIPEGLNVIEEVSMWFEKKLESLSSSNLILDPGIGFGKTASQSLEILKNIAELHKFNLPLLVGHSRKSYMKLLGIDDKDAATGVISLYVAQKQVQHIRVHNVALNKQFLDIYNTLL</sequence>
<dbReference type="SUPFAM" id="SSF51717">
    <property type="entry name" value="Dihydropteroate synthetase-like"/>
    <property type="match status" value="1"/>
</dbReference>
<comment type="similarity">
    <text evidence="9">Belongs to the DHPS family.</text>
</comment>
<dbReference type="NCBIfam" id="TIGR01496">
    <property type="entry name" value="DHPS"/>
    <property type="match status" value="1"/>
</dbReference>
<dbReference type="InterPro" id="IPR045031">
    <property type="entry name" value="DHP_synth-like"/>
</dbReference>
<dbReference type="PANTHER" id="PTHR20941:SF1">
    <property type="entry name" value="FOLIC ACID SYNTHESIS PROTEIN FOL1"/>
    <property type="match status" value="1"/>
</dbReference>
<dbReference type="InterPro" id="IPR006390">
    <property type="entry name" value="DHP_synth_dom"/>
</dbReference>